<comment type="caution">
    <text evidence="1">The sequence shown here is derived from an EMBL/GenBank/DDBJ whole genome shotgun (WGS) entry which is preliminary data.</text>
</comment>
<evidence type="ECO:0000313" key="2">
    <source>
        <dbReference type="Proteomes" id="UP000249016"/>
    </source>
</evidence>
<sequence>MRAYLIDPSTRTISLVDTDGELLSIYALLDCQLVTTAAGQPNGDILFVDDDVSESEHDAFSFEGWTIYSKALVLGTDEEGESTTPQTLIHIFEDQISWLGKKVFDPNVAFLSWETSNLIWVGLFPN</sequence>
<dbReference type="OrthoDB" id="950017at2"/>
<keyword evidence="2" id="KW-1185">Reference proteome</keyword>
<reference evidence="1 2" key="1">
    <citation type="submission" date="2018-06" db="EMBL/GenBank/DDBJ databases">
        <title>Spirosoma sp. HMF3257 Genome sequencing and assembly.</title>
        <authorList>
            <person name="Kang H."/>
            <person name="Cha I."/>
            <person name="Kim H."/>
            <person name="Kang J."/>
            <person name="Joh K."/>
        </authorList>
    </citation>
    <scope>NUCLEOTIDE SEQUENCE [LARGE SCALE GENOMIC DNA]</scope>
    <source>
        <strain evidence="1 2">HMF3257</strain>
    </source>
</reference>
<dbReference type="EMBL" id="QLII01000002">
    <property type="protein sequence ID" value="RAI73145.1"/>
    <property type="molecule type" value="Genomic_DNA"/>
</dbReference>
<gene>
    <name evidence="1" type="ORF">HMF3257_37795</name>
</gene>
<dbReference type="Proteomes" id="UP000249016">
    <property type="component" value="Unassembled WGS sequence"/>
</dbReference>
<evidence type="ECO:0000313" key="1">
    <source>
        <dbReference type="EMBL" id="RAI73145.1"/>
    </source>
</evidence>
<accession>A0A327NDW3</accession>
<name>A0A327NDW3_9BACT</name>
<organism evidence="1 2">
    <name type="scientific">Spirosoma telluris</name>
    <dbReference type="NCBI Taxonomy" id="2183553"/>
    <lineage>
        <taxon>Bacteria</taxon>
        <taxon>Pseudomonadati</taxon>
        <taxon>Bacteroidota</taxon>
        <taxon>Cytophagia</taxon>
        <taxon>Cytophagales</taxon>
        <taxon>Cytophagaceae</taxon>
        <taxon>Spirosoma</taxon>
    </lineage>
</organism>
<dbReference type="RefSeq" id="WP_111350929.1">
    <property type="nucleotide sequence ID" value="NZ_QLII01000002.1"/>
</dbReference>
<dbReference type="AlphaFoldDB" id="A0A327NDW3"/>
<protein>
    <submittedName>
        <fullName evidence="1">Uncharacterized protein</fullName>
    </submittedName>
</protein>
<proteinExistence type="predicted"/>